<keyword evidence="2" id="KW-1185">Reference proteome</keyword>
<name>A0ABV3S1T6_9LACO</name>
<proteinExistence type="predicted"/>
<reference evidence="1 2" key="1">
    <citation type="submission" date="2024-07" db="EMBL/GenBank/DDBJ databases">
        <authorList>
            <person name="Yun M."/>
        </authorList>
    </citation>
    <scope>NUCLEOTIDE SEQUENCE [LARGE SCALE GENOMIC DNA]</scope>
    <source>
        <strain evidence="1 2">MS01</strain>
    </source>
</reference>
<sequence>MDNFEYDLTPYQERLEETIVNYQIKIQHVMVEPTDPPFAYPNKNVVIMNDAYDSKISPIFILAHEIYHVTQNSVDQQIYAFSPLAKQAEEKNAHLFAIRLFFQSSEEDYVPNYIAVMYALGLPLSMEHLVRQVWLEYSKPFLVN</sequence>
<gene>
    <name evidence="1" type="ORF">AB3K24_03590</name>
</gene>
<dbReference type="Proteomes" id="UP001556617">
    <property type="component" value="Unassembled WGS sequence"/>
</dbReference>
<comment type="caution">
    <text evidence="1">The sequence shown here is derived from an EMBL/GenBank/DDBJ whole genome shotgun (WGS) entry which is preliminary data.</text>
</comment>
<dbReference type="RefSeq" id="WP_367973837.1">
    <property type="nucleotide sequence ID" value="NZ_JBFPEQ010000001.1"/>
</dbReference>
<dbReference type="EMBL" id="JBFPER010000001">
    <property type="protein sequence ID" value="MEX0380432.1"/>
    <property type="molecule type" value="Genomic_DNA"/>
</dbReference>
<evidence type="ECO:0000313" key="2">
    <source>
        <dbReference type="Proteomes" id="UP001556617"/>
    </source>
</evidence>
<evidence type="ECO:0008006" key="3">
    <source>
        <dbReference type="Google" id="ProtNLM"/>
    </source>
</evidence>
<organism evidence="1 2">
    <name type="scientific">Leuconostoc aquikimchii</name>
    <dbReference type="NCBI Taxonomy" id="3236804"/>
    <lineage>
        <taxon>Bacteria</taxon>
        <taxon>Bacillati</taxon>
        <taxon>Bacillota</taxon>
        <taxon>Bacilli</taxon>
        <taxon>Lactobacillales</taxon>
        <taxon>Lactobacillaceae</taxon>
        <taxon>Leuconostoc</taxon>
    </lineage>
</organism>
<accession>A0ABV3S1T6</accession>
<protein>
    <recommendedName>
        <fullName evidence="3">IrrE N-terminal-like domain-containing protein</fullName>
    </recommendedName>
</protein>
<evidence type="ECO:0000313" key="1">
    <source>
        <dbReference type="EMBL" id="MEX0380432.1"/>
    </source>
</evidence>